<comment type="subcellular location">
    <subcellularLocation>
        <location evidence="1">Cell membrane</location>
        <topology evidence="1">Multi-pass membrane protein</topology>
    </subcellularLocation>
</comment>
<keyword evidence="2" id="KW-1003">Cell membrane</keyword>
<protein>
    <submittedName>
        <fullName evidence="7">Oligosaccharide flippase family protein</fullName>
    </submittedName>
</protein>
<proteinExistence type="predicted"/>
<sequence length="465" mass="52569">MFRFFKDFFIYGVASIMGKLAAILLIPVYTGVLTKEEYGAMALIVSCKGIIDLFSNLNIHSGIIRDYYETEDDRTKLISTGFFSILGFSNFTLLLVLLSTNFFIEKVLGIAEFKSSFILMALSIPAGSLMSYFSILTRFKKKPIQYSIGSFVQLLVQISISLIGVVYLELGIPSIFLGVLMGEIVSIIYFSFLNRSYIDFCFERKYLKRALLFAIPTLPAILAGWIDSSLGQIIVGRFIDLKELGVYSLSLQIASVFTLISAAFQNVWSPYLYENYNKDTFSLEVTRLFSTITTMLLGISIVFSFLAKEFIILLSNDSYVNASLYLPILCIAMSFYMIFPFATSGIVIARNTYYIGLGYLFGSMFNICSMLLLIKYIGVLAAPVSLCISRIISFVFMWNKTSKYLHFKCPISLLVSIVICSLLSFLCNYFSLSFTYRSICCLILLSFVILKLYRNNGGYIRFNMQ</sequence>
<feature type="transmembrane region" description="Helical" evidence="6">
    <location>
        <begin position="148"/>
        <end position="168"/>
    </location>
</feature>
<dbReference type="Pfam" id="PF13440">
    <property type="entry name" value="Polysacc_synt_3"/>
    <property type="match status" value="1"/>
</dbReference>
<dbReference type="EMBL" id="JACRTF010000001">
    <property type="protein sequence ID" value="MBC8592096.1"/>
    <property type="molecule type" value="Genomic_DNA"/>
</dbReference>
<dbReference type="GO" id="GO:0005886">
    <property type="term" value="C:plasma membrane"/>
    <property type="evidence" value="ECO:0007669"/>
    <property type="project" value="UniProtKB-SubCell"/>
</dbReference>
<evidence type="ECO:0000256" key="3">
    <source>
        <dbReference type="ARBA" id="ARBA00022692"/>
    </source>
</evidence>
<feature type="transmembrane region" description="Helical" evidence="6">
    <location>
        <begin position="246"/>
        <end position="268"/>
    </location>
</feature>
<feature type="transmembrane region" description="Helical" evidence="6">
    <location>
        <begin position="206"/>
        <end position="226"/>
    </location>
</feature>
<feature type="transmembrane region" description="Helical" evidence="6">
    <location>
        <begin position="411"/>
        <end position="430"/>
    </location>
</feature>
<feature type="transmembrane region" description="Helical" evidence="6">
    <location>
        <begin position="174"/>
        <end position="194"/>
    </location>
</feature>
<name>A0A926INV5_9BACT</name>
<feature type="transmembrane region" description="Helical" evidence="6">
    <location>
        <begin position="116"/>
        <end position="136"/>
    </location>
</feature>
<keyword evidence="8" id="KW-1185">Reference proteome</keyword>
<dbReference type="AlphaFoldDB" id="A0A926INV5"/>
<evidence type="ECO:0000256" key="5">
    <source>
        <dbReference type="ARBA" id="ARBA00023136"/>
    </source>
</evidence>
<feature type="transmembrane region" description="Helical" evidence="6">
    <location>
        <begin position="9"/>
        <end position="32"/>
    </location>
</feature>
<dbReference type="InterPro" id="IPR050833">
    <property type="entry name" value="Poly_Biosynth_Transport"/>
</dbReference>
<dbReference type="RefSeq" id="WP_262433312.1">
    <property type="nucleotide sequence ID" value="NZ_JACRTF010000001.1"/>
</dbReference>
<evidence type="ECO:0000256" key="6">
    <source>
        <dbReference type="SAM" id="Phobius"/>
    </source>
</evidence>
<reference evidence="7" key="1">
    <citation type="submission" date="2020-08" db="EMBL/GenBank/DDBJ databases">
        <title>Genome public.</title>
        <authorList>
            <person name="Liu C."/>
            <person name="Sun Q."/>
        </authorList>
    </citation>
    <scope>NUCLEOTIDE SEQUENCE</scope>
    <source>
        <strain evidence="7">N12</strain>
    </source>
</reference>
<evidence type="ECO:0000256" key="1">
    <source>
        <dbReference type="ARBA" id="ARBA00004651"/>
    </source>
</evidence>
<accession>A0A926INV5</accession>
<dbReference type="PANTHER" id="PTHR30250">
    <property type="entry name" value="PST FAMILY PREDICTED COLANIC ACID TRANSPORTER"/>
    <property type="match status" value="1"/>
</dbReference>
<gene>
    <name evidence="7" type="ORF">H8744_02325</name>
</gene>
<evidence type="ECO:0000313" key="7">
    <source>
        <dbReference type="EMBL" id="MBC8592096.1"/>
    </source>
</evidence>
<keyword evidence="3 6" id="KW-0812">Transmembrane</keyword>
<feature type="transmembrane region" description="Helical" evidence="6">
    <location>
        <begin position="80"/>
        <end position="104"/>
    </location>
</feature>
<feature type="transmembrane region" description="Helical" evidence="6">
    <location>
        <begin position="288"/>
        <end position="307"/>
    </location>
</feature>
<dbReference type="PANTHER" id="PTHR30250:SF11">
    <property type="entry name" value="O-ANTIGEN TRANSPORTER-RELATED"/>
    <property type="match status" value="1"/>
</dbReference>
<keyword evidence="4 6" id="KW-1133">Transmembrane helix</keyword>
<keyword evidence="5 6" id="KW-0472">Membrane</keyword>
<dbReference type="Proteomes" id="UP000651085">
    <property type="component" value="Unassembled WGS sequence"/>
</dbReference>
<evidence type="ECO:0000256" key="2">
    <source>
        <dbReference type="ARBA" id="ARBA00022475"/>
    </source>
</evidence>
<feature type="transmembrane region" description="Helical" evidence="6">
    <location>
        <begin position="319"/>
        <end position="341"/>
    </location>
</feature>
<feature type="transmembrane region" description="Helical" evidence="6">
    <location>
        <begin position="436"/>
        <end position="453"/>
    </location>
</feature>
<evidence type="ECO:0000313" key="8">
    <source>
        <dbReference type="Proteomes" id="UP000651085"/>
    </source>
</evidence>
<feature type="transmembrane region" description="Helical" evidence="6">
    <location>
        <begin position="353"/>
        <end position="374"/>
    </location>
</feature>
<feature type="transmembrane region" description="Helical" evidence="6">
    <location>
        <begin position="380"/>
        <end position="399"/>
    </location>
</feature>
<organism evidence="7 8">
    <name type="scientific">Jilunia laotingensis</name>
    <dbReference type="NCBI Taxonomy" id="2763675"/>
    <lineage>
        <taxon>Bacteria</taxon>
        <taxon>Pseudomonadati</taxon>
        <taxon>Bacteroidota</taxon>
        <taxon>Bacteroidia</taxon>
        <taxon>Bacteroidales</taxon>
        <taxon>Bacteroidaceae</taxon>
        <taxon>Jilunia</taxon>
    </lineage>
</organism>
<evidence type="ECO:0000256" key="4">
    <source>
        <dbReference type="ARBA" id="ARBA00022989"/>
    </source>
</evidence>
<comment type="caution">
    <text evidence="7">The sequence shown here is derived from an EMBL/GenBank/DDBJ whole genome shotgun (WGS) entry which is preliminary data.</text>
</comment>